<feature type="transmembrane region" description="Helical" evidence="1">
    <location>
        <begin position="6"/>
        <end position="32"/>
    </location>
</feature>
<accession>A0A6L9EF89</accession>
<evidence type="ECO:0000313" key="3">
    <source>
        <dbReference type="Proteomes" id="UP000475249"/>
    </source>
</evidence>
<gene>
    <name evidence="2" type="ORF">GTQ38_15165</name>
</gene>
<dbReference type="EMBL" id="WXYO01000007">
    <property type="protein sequence ID" value="NAS13351.1"/>
    <property type="molecule type" value="Genomic_DNA"/>
</dbReference>
<keyword evidence="1" id="KW-1133">Transmembrane helix</keyword>
<keyword evidence="1" id="KW-0812">Transmembrane</keyword>
<evidence type="ECO:0000256" key="1">
    <source>
        <dbReference type="SAM" id="Phobius"/>
    </source>
</evidence>
<organism evidence="2 3">
    <name type="scientific">Poritiphilus flavus</name>
    <dbReference type="NCBI Taxonomy" id="2697053"/>
    <lineage>
        <taxon>Bacteria</taxon>
        <taxon>Pseudomonadati</taxon>
        <taxon>Bacteroidota</taxon>
        <taxon>Flavobacteriia</taxon>
        <taxon>Flavobacteriales</taxon>
        <taxon>Flavobacteriaceae</taxon>
        <taxon>Poritiphilus</taxon>
    </lineage>
</organism>
<comment type="caution">
    <text evidence="2">The sequence shown here is derived from an EMBL/GenBank/DDBJ whole genome shotgun (WGS) entry which is preliminary data.</text>
</comment>
<feature type="transmembrane region" description="Helical" evidence="1">
    <location>
        <begin position="39"/>
        <end position="63"/>
    </location>
</feature>
<feature type="transmembrane region" description="Helical" evidence="1">
    <location>
        <begin position="69"/>
        <end position="96"/>
    </location>
</feature>
<reference evidence="2 3" key="1">
    <citation type="submission" date="2020-01" db="EMBL/GenBank/DDBJ databases">
        <title>Bacteria diversity of Porities sp.</title>
        <authorList>
            <person name="Wang G."/>
        </authorList>
    </citation>
    <scope>NUCLEOTIDE SEQUENCE [LARGE SCALE GENOMIC DNA]</scope>
    <source>
        <strain evidence="2 3">R33</strain>
    </source>
</reference>
<dbReference type="AlphaFoldDB" id="A0A6L9EF89"/>
<keyword evidence="3" id="KW-1185">Reference proteome</keyword>
<protein>
    <submittedName>
        <fullName evidence="2">Uncharacterized protein</fullName>
    </submittedName>
</protein>
<name>A0A6L9EF89_9FLAO</name>
<proteinExistence type="predicted"/>
<dbReference type="RefSeq" id="WP_161436400.1">
    <property type="nucleotide sequence ID" value="NZ_WXYO01000007.1"/>
</dbReference>
<dbReference type="Proteomes" id="UP000475249">
    <property type="component" value="Unassembled WGS sequence"/>
</dbReference>
<keyword evidence="1" id="KW-0472">Membrane</keyword>
<evidence type="ECO:0000313" key="2">
    <source>
        <dbReference type="EMBL" id="NAS13351.1"/>
    </source>
</evidence>
<sequence>MDENHLTLYGIGYILGFLTQFAVLVACVILLFRRRSLAAILMLIGSLTTLMLSGLSAFSGLLADSPQDLVLYQGITIILKELCYLIFAVGLLLLILQYIRQYRLLQA</sequence>